<accession>A0A803QQ58</accession>
<keyword evidence="3" id="KW-1185">Reference proteome</keyword>
<feature type="region of interest" description="Disordered" evidence="1">
    <location>
        <begin position="1"/>
        <end position="94"/>
    </location>
</feature>
<sequence>MSFSKTREGDPQEAHHHRRLAAQEDDSNCNPQPKARSISIEMPSHQEWRPPRLKAQGPRHCPQGTRSDTYLNPPKGTSALLRGSQRHGSWEPSA</sequence>
<proteinExistence type="predicted"/>
<dbReference type="EnsemblPlants" id="evm.model.10.735">
    <property type="protein sequence ID" value="cds.evm.model.10.735"/>
    <property type="gene ID" value="evm.TU.10.735"/>
</dbReference>
<organism evidence="2 3">
    <name type="scientific">Cannabis sativa</name>
    <name type="common">Hemp</name>
    <name type="synonym">Marijuana</name>
    <dbReference type="NCBI Taxonomy" id="3483"/>
    <lineage>
        <taxon>Eukaryota</taxon>
        <taxon>Viridiplantae</taxon>
        <taxon>Streptophyta</taxon>
        <taxon>Embryophyta</taxon>
        <taxon>Tracheophyta</taxon>
        <taxon>Spermatophyta</taxon>
        <taxon>Magnoliopsida</taxon>
        <taxon>eudicotyledons</taxon>
        <taxon>Gunneridae</taxon>
        <taxon>Pentapetalae</taxon>
        <taxon>rosids</taxon>
        <taxon>fabids</taxon>
        <taxon>Rosales</taxon>
        <taxon>Cannabaceae</taxon>
        <taxon>Cannabis</taxon>
    </lineage>
</organism>
<evidence type="ECO:0000313" key="2">
    <source>
        <dbReference type="EnsemblPlants" id="cds.evm.model.10.735"/>
    </source>
</evidence>
<feature type="compositionally biased region" description="Basic and acidic residues" evidence="1">
    <location>
        <begin position="1"/>
        <end position="14"/>
    </location>
</feature>
<protein>
    <submittedName>
        <fullName evidence="2">Uncharacterized protein</fullName>
    </submittedName>
</protein>
<reference evidence="2" key="1">
    <citation type="submission" date="2021-03" db="UniProtKB">
        <authorList>
            <consortium name="EnsemblPlants"/>
        </authorList>
    </citation>
    <scope>IDENTIFICATION</scope>
</reference>
<dbReference type="Gramene" id="evm.model.10.735">
    <property type="protein sequence ID" value="cds.evm.model.10.735"/>
    <property type="gene ID" value="evm.TU.10.735"/>
</dbReference>
<dbReference type="AlphaFoldDB" id="A0A803QQ58"/>
<evidence type="ECO:0000256" key="1">
    <source>
        <dbReference type="SAM" id="MobiDB-lite"/>
    </source>
</evidence>
<dbReference type="Proteomes" id="UP000596661">
    <property type="component" value="Unassembled WGS sequence"/>
</dbReference>
<evidence type="ECO:0000313" key="3">
    <source>
        <dbReference type="Proteomes" id="UP000596661"/>
    </source>
</evidence>
<dbReference type="EMBL" id="UZAU01000811">
    <property type="status" value="NOT_ANNOTATED_CDS"/>
    <property type="molecule type" value="Genomic_DNA"/>
</dbReference>
<name>A0A803QQ58_CANSA</name>